<dbReference type="Gene3D" id="1.10.150.720">
    <property type="entry name" value="Haloacid dehalogenase-like hydrolase"/>
    <property type="match status" value="1"/>
</dbReference>
<name>A0A8J2SDF8_9STRA</name>
<dbReference type="EMBL" id="CAKKNE010000003">
    <property type="protein sequence ID" value="CAH0370643.1"/>
    <property type="molecule type" value="Genomic_DNA"/>
</dbReference>
<dbReference type="InterPro" id="IPR044924">
    <property type="entry name" value="HAD-SF_hydro_IA_REG-2-like_cap"/>
</dbReference>
<reference evidence="1" key="1">
    <citation type="submission" date="2021-11" db="EMBL/GenBank/DDBJ databases">
        <authorList>
            <consortium name="Genoscope - CEA"/>
            <person name="William W."/>
        </authorList>
    </citation>
    <scope>NUCLEOTIDE SEQUENCE</scope>
</reference>
<organism evidence="1 2">
    <name type="scientific">Pelagomonas calceolata</name>
    <dbReference type="NCBI Taxonomy" id="35677"/>
    <lineage>
        <taxon>Eukaryota</taxon>
        <taxon>Sar</taxon>
        <taxon>Stramenopiles</taxon>
        <taxon>Ochrophyta</taxon>
        <taxon>Pelagophyceae</taxon>
        <taxon>Pelagomonadales</taxon>
        <taxon>Pelagomonadaceae</taxon>
        <taxon>Pelagomonas</taxon>
    </lineage>
</organism>
<proteinExistence type="predicted"/>
<comment type="caution">
    <text evidence="1">The sequence shown here is derived from an EMBL/GenBank/DDBJ whole genome shotgun (WGS) entry which is preliminary data.</text>
</comment>
<evidence type="ECO:0000313" key="1">
    <source>
        <dbReference type="EMBL" id="CAH0370643.1"/>
    </source>
</evidence>
<sequence>MALARRRQCQALVATLLSAQALQAPTVSRPRRHISMSAAAGVVKAAPQVITIDPIGTLVRRAGPEGLLYRDALLAATGLMLPRPDIFQGVYEQAYAAAGPRFGTNSEGAEAWWKKVTKATYDGVLTAEPVVYDADELALYESAFDDIFRSLHDDLTLSDEAWVVDPDAPRLLSALRQWRDYGGPRIVAATDHFDDRLEQLLANLLGGDCVAATFDHVVTGTGQASCFDITTSTMDVQDAACKHVAVADDGRCPYDTLVVDPRDYENERSDDARGSLLDLLDDWGLERAEGDDVVVTSRTYSVYDAEYPGFDGENMEQA</sequence>
<dbReference type="AlphaFoldDB" id="A0A8J2SDF8"/>
<dbReference type="OrthoDB" id="10613906at2759"/>
<accession>A0A8J2SDF8</accession>
<dbReference type="Proteomes" id="UP000789595">
    <property type="component" value="Unassembled WGS sequence"/>
</dbReference>
<protein>
    <submittedName>
        <fullName evidence="1">Uncharacterized protein</fullName>
    </submittedName>
</protein>
<gene>
    <name evidence="1" type="ORF">PECAL_3P05390</name>
</gene>
<dbReference type="Gene3D" id="3.40.50.1000">
    <property type="entry name" value="HAD superfamily/HAD-like"/>
    <property type="match status" value="1"/>
</dbReference>
<keyword evidence="2" id="KW-1185">Reference proteome</keyword>
<evidence type="ECO:0000313" key="2">
    <source>
        <dbReference type="Proteomes" id="UP000789595"/>
    </source>
</evidence>
<dbReference type="InterPro" id="IPR023214">
    <property type="entry name" value="HAD_sf"/>
</dbReference>